<dbReference type="AlphaFoldDB" id="A0A9N9JWB4"/>
<name>A0A9N9JWB4_9GLOM</name>
<protein>
    <submittedName>
        <fullName evidence="2">12586_t:CDS:1</fullName>
    </submittedName>
</protein>
<feature type="compositionally biased region" description="Polar residues" evidence="1">
    <location>
        <begin position="84"/>
        <end position="97"/>
    </location>
</feature>
<feature type="compositionally biased region" description="Polar residues" evidence="1">
    <location>
        <begin position="182"/>
        <end position="212"/>
    </location>
</feature>
<organism evidence="2 3">
    <name type="scientific">Dentiscutata erythropus</name>
    <dbReference type="NCBI Taxonomy" id="1348616"/>
    <lineage>
        <taxon>Eukaryota</taxon>
        <taxon>Fungi</taxon>
        <taxon>Fungi incertae sedis</taxon>
        <taxon>Mucoromycota</taxon>
        <taxon>Glomeromycotina</taxon>
        <taxon>Glomeromycetes</taxon>
        <taxon>Diversisporales</taxon>
        <taxon>Gigasporaceae</taxon>
        <taxon>Dentiscutata</taxon>
    </lineage>
</organism>
<evidence type="ECO:0000256" key="1">
    <source>
        <dbReference type="SAM" id="MobiDB-lite"/>
    </source>
</evidence>
<comment type="caution">
    <text evidence="2">The sequence shown here is derived from an EMBL/GenBank/DDBJ whole genome shotgun (WGS) entry which is preliminary data.</text>
</comment>
<accession>A0A9N9JWB4</accession>
<evidence type="ECO:0000313" key="2">
    <source>
        <dbReference type="EMBL" id="CAG8799288.1"/>
    </source>
</evidence>
<evidence type="ECO:0000313" key="3">
    <source>
        <dbReference type="Proteomes" id="UP000789405"/>
    </source>
</evidence>
<feature type="compositionally biased region" description="Basic residues" evidence="1">
    <location>
        <begin position="214"/>
        <end position="229"/>
    </location>
</feature>
<dbReference type="Proteomes" id="UP000789405">
    <property type="component" value="Unassembled WGS sequence"/>
</dbReference>
<feature type="non-terminal residue" evidence="2">
    <location>
        <position position="235"/>
    </location>
</feature>
<keyword evidence="3" id="KW-1185">Reference proteome</keyword>
<proteinExistence type="predicted"/>
<feature type="compositionally biased region" description="Polar residues" evidence="1">
    <location>
        <begin position="159"/>
        <end position="174"/>
    </location>
</feature>
<dbReference type="OrthoDB" id="2489317at2759"/>
<dbReference type="EMBL" id="CAJVPY010033757">
    <property type="protein sequence ID" value="CAG8799288.1"/>
    <property type="molecule type" value="Genomic_DNA"/>
</dbReference>
<feature type="region of interest" description="Disordered" evidence="1">
    <location>
        <begin position="51"/>
        <end position="235"/>
    </location>
</feature>
<reference evidence="2" key="1">
    <citation type="submission" date="2021-06" db="EMBL/GenBank/DDBJ databases">
        <authorList>
            <person name="Kallberg Y."/>
            <person name="Tangrot J."/>
            <person name="Rosling A."/>
        </authorList>
    </citation>
    <scope>NUCLEOTIDE SEQUENCE</scope>
    <source>
        <strain evidence="2">MA453B</strain>
    </source>
</reference>
<gene>
    <name evidence="2" type="ORF">DERYTH_LOCUS23038</name>
</gene>
<sequence length="235" mass="25843">AAIDLMDDLWKKSHPALKRGLSSLQPKVETIAASIGIQIKFPNLVEEISDDKHMELEENDDGNNGNSRSGVLPISKQSKDRQLRSTTVQSRNTANEPTTTSTSDGEENEEETTPPPVLPTKRVKRKIIVTSSEEEQEVEQPNNRKNRSSRAARSLAQRTTPQASRHKSASSNSELPIEEDGSTQNKTPRSRTRAVTAQTTSSRSAMNTSQLSGGKRKSTIPTASRKKQPKVSEES</sequence>